<reference evidence="2 3" key="1">
    <citation type="submission" date="2019-07" db="EMBL/GenBank/DDBJ databases">
        <title>Whole genome shotgun sequence of Meiothermus hypogaeus NBRC 106114.</title>
        <authorList>
            <person name="Hosoyama A."/>
            <person name="Uohara A."/>
            <person name="Ohji S."/>
            <person name="Ichikawa N."/>
        </authorList>
    </citation>
    <scope>NUCLEOTIDE SEQUENCE [LARGE SCALE GENOMIC DNA]</scope>
    <source>
        <strain evidence="2 3">NBRC 106114</strain>
    </source>
</reference>
<proteinExistence type="predicted"/>
<comment type="caution">
    <text evidence="2">The sequence shown here is derived from an EMBL/GenBank/DDBJ whole genome shotgun (WGS) entry which is preliminary data.</text>
</comment>
<organism evidence="2 3">
    <name type="scientific">Meiothermus hypogaeus NBRC 106114</name>
    <dbReference type="NCBI Taxonomy" id="1227553"/>
    <lineage>
        <taxon>Bacteria</taxon>
        <taxon>Thermotogati</taxon>
        <taxon>Deinococcota</taxon>
        <taxon>Deinococci</taxon>
        <taxon>Thermales</taxon>
        <taxon>Thermaceae</taxon>
        <taxon>Meiothermus</taxon>
    </lineage>
</organism>
<evidence type="ECO:0000313" key="2">
    <source>
        <dbReference type="EMBL" id="GEM83134.1"/>
    </source>
</evidence>
<sequence length="180" mass="20288">MVFSTKTLAVEITLDACGHSSRLMELAAWAAARFGLGADFLEAARIHDVGKLYLPRYDLLHRPLTAQERVVLQSHVTLSWQYAVEHRYSRMVQDVALMHHERWDGQGYILGTGGADIPLAARVMAVLDAYDAMRVGRPYRAARSRDEALLEIERGAGTQFDPEVAAAFVRYEREERWAVS</sequence>
<dbReference type="EMBL" id="BJXL01000033">
    <property type="protein sequence ID" value="GEM83134.1"/>
    <property type="molecule type" value="Genomic_DNA"/>
</dbReference>
<dbReference type="PANTHER" id="PTHR45228:SF8">
    <property type="entry name" value="TWO-COMPONENT RESPONSE REGULATOR-RELATED"/>
    <property type="match status" value="1"/>
</dbReference>
<dbReference type="InterPro" id="IPR052020">
    <property type="entry name" value="Cyclic_di-GMP/3'3'-cGAMP_PDE"/>
</dbReference>
<dbReference type="Proteomes" id="UP000321197">
    <property type="component" value="Unassembled WGS sequence"/>
</dbReference>
<dbReference type="PANTHER" id="PTHR45228">
    <property type="entry name" value="CYCLIC DI-GMP PHOSPHODIESTERASE TM_0186-RELATED"/>
    <property type="match status" value="1"/>
</dbReference>
<feature type="domain" description="HD-GYP" evidence="1">
    <location>
        <begin position="1"/>
        <end position="180"/>
    </location>
</feature>
<dbReference type="AlphaFoldDB" id="A0A511R0J6"/>
<dbReference type="Gene3D" id="1.10.3210.10">
    <property type="entry name" value="Hypothetical protein af1432"/>
    <property type="match status" value="1"/>
</dbReference>
<evidence type="ECO:0000259" key="1">
    <source>
        <dbReference type="PROSITE" id="PS51832"/>
    </source>
</evidence>
<gene>
    <name evidence="2" type="ORF">MHY01S_13000</name>
</gene>
<dbReference type="OrthoDB" id="9804747at2"/>
<dbReference type="InterPro" id="IPR003607">
    <property type="entry name" value="HD/PDEase_dom"/>
</dbReference>
<dbReference type="CDD" id="cd00077">
    <property type="entry name" value="HDc"/>
    <property type="match status" value="1"/>
</dbReference>
<dbReference type="InterPro" id="IPR037522">
    <property type="entry name" value="HD_GYP_dom"/>
</dbReference>
<dbReference type="PROSITE" id="PS51832">
    <property type="entry name" value="HD_GYP"/>
    <property type="match status" value="1"/>
</dbReference>
<dbReference type="Pfam" id="PF13487">
    <property type="entry name" value="HD_5"/>
    <property type="match status" value="1"/>
</dbReference>
<accession>A0A511R0J6</accession>
<dbReference type="SUPFAM" id="SSF109604">
    <property type="entry name" value="HD-domain/PDEase-like"/>
    <property type="match status" value="1"/>
</dbReference>
<protein>
    <recommendedName>
        <fullName evidence="1">HD-GYP domain-containing protein</fullName>
    </recommendedName>
</protein>
<evidence type="ECO:0000313" key="3">
    <source>
        <dbReference type="Proteomes" id="UP000321197"/>
    </source>
</evidence>
<name>A0A511R0J6_9DEIN</name>